<dbReference type="InterPro" id="IPR029068">
    <property type="entry name" value="Glyas_Bleomycin-R_OHBP_Dase"/>
</dbReference>
<dbReference type="PANTHER" id="PTHR36503:SF2">
    <property type="entry name" value="BLR2408 PROTEIN"/>
    <property type="match status" value="1"/>
</dbReference>
<dbReference type="Pfam" id="PF00903">
    <property type="entry name" value="Glyoxalase"/>
    <property type="match status" value="1"/>
</dbReference>
<evidence type="ECO:0000259" key="1">
    <source>
        <dbReference type="Pfam" id="PF00903"/>
    </source>
</evidence>
<keyword evidence="3" id="KW-1185">Reference proteome</keyword>
<dbReference type="PANTHER" id="PTHR36503">
    <property type="entry name" value="BLR2520 PROTEIN"/>
    <property type="match status" value="1"/>
</dbReference>
<evidence type="ECO:0000313" key="3">
    <source>
        <dbReference type="Proteomes" id="UP000017973"/>
    </source>
</evidence>
<reference evidence="2 3" key="1">
    <citation type="journal article" date="2014" name="Genome Announc.">
        <title>Draft Genome Sequence of Brevibacillus panacihumi Strain W25, a Halotolerant Hydrocarbon-Degrading Bacterium.</title>
        <authorList>
            <person name="Wang X."/>
            <person name="Jin D."/>
            <person name="Zhou L."/>
            <person name="Wu L."/>
            <person name="An W."/>
            <person name="Chen Y."/>
            <person name="Zhao L."/>
        </authorList>
    </citation>
    <scope>NUCLEOTIDE SEQUENCE [LARGE SCALE GENOMIC DNA]</scope>
    <source>
        <strain evidence="2 3">W25</strain>
    </source>
</reference>
<keyword evidence="2" id="KW-0223">Dioxygenase</keyword>
<sequence length="140" mass="15457">MSKMPKDLWINLPVKDIRKSKAFFTEIGFPLNPNCPNDDEVVSLLIGEQNVAVMLFPEATLRSFAGSDLTDTSKSMEVLLSIGANSKDEVDELVKKVMQAGGTIYSEPKEDGWMYGAGFADVDGHRWNVLYMDPGKIPQG</sequence>
<proteinExistence type="predicted"/>
<organism evidence="2 3">
    <name type="scientific">Brevibacillus panacihumi W25</name>
    <dbReference type="NCBI Taxonomy" id="1408254"/>
    <lineage>
        <taxon>Bacteria</taxon>
        <taxon>Bacillati</taxon>
        <taxon>Bacillota</taxon>
        <taxon>Bacilli</taxon>
        <taxon>Bacillales</taxon>
        <taxon>Paenibacillaceae</taxon>
        <taxon>Brevibacillus</taxon>
    </lineage>
</organism>
<evidence type="ECO:0000313" key="2">
    <source>
        <dbReference type="EMBL" id="EST54701.1"/>
    </source>
</evidence>
<dbReference type="InterPro" id="IPR004360">
    <property type="entry name" value="Glyas_Fos-R_dOase_dom"/>
</dbReference>
<dbReference type="EMBL" id="AYJU01000015">
    <property type="protein sequence ID" value="EST54701.1"/>
    <property type="molecule type" value="Genomic_DNA"/>
</dbReference>
<dbReference type="GO" id="GO:0051213">
    <property type="term" value="F:dioxygenase activity"/>
    <property type="evidence" value="ECO:0007669"/>
    <property type="project" value="UniProtKB-KW"/>
</dbReference>
<dbReference type="AlphaFoldDB" id="V6M812"/>
<feature type="domain" description="Glyoxalase/fosfomycin resistance/dioxygenase" evidence="1">
    <location>
        <begin position="9"/>
        <end position="128"/>
    </location>
</feature>
<dbReference type="eggNOG" id="COG3607">
    <property type="taxonomic scope" value="Bacteria"/>
</dbReference>
<gene>
    <name evidence="2" type="ORF">T458_09155</name>
</gene>
<dbReference type="Proteomes" id="UP000017973">
    <property type="component" value="Unassembled WGS sequence"/>
</dbReference>
<name>V6M812_9BACL</name>
<dbReference type="SUPFAM" id="SSF54593">
    <property type="entry name" value="Glyoxalase/Bleomycin resistance protein/Dihydroxybiphenyl dioxygenase"/>
    <property type="match status" value="1"/>
</dbReference>
<keyword evidence="2" id="KW-0560">Oxidoreductase</keyword>
<comment type="caution">
    <text evidence="2">The sequence shown here is derived from an EMBL/GenBank/DDBJ whole genome shotgun (WGS) entry which is preliminary data.</text>
</comment>
<dbReference type="PATRIC" id="fig|1408254.3.peg.1808"/>
<protein>
    <submittedName>
        <fullName evidence="2">Extradiol dioxygenase</fullName>
    </submittedName>
</protein>
<dbReference type="Gene3D" id="3.10.180.10">
    <property type="entry name" value="2,3-Dihydroxybiphenyl 1,2-Dioxygenase, domain 1"/>
    <property type="match status" value="1"/>
</dbReference>
<dbReference type="STRING" id="1408254.T458_09155"/>
<dbReference type="HOGENOM" id="CLU_046006_21_0_9"/>
<accession>V6M812</accession>